<evidence type="ECO:0000256" key="1">
    <source>
        <dbReference type="SAM" id="Phobius"/>
    </source>
</evidence>
<protein>
    <submittedName>
        <fullName evidence="2">Uncharacterized protein</fullName>
    </submittedName>
</protein>
<keyword evidence="1" id="KW-0812">Transmembrane</keyword>
<name>U2GVV8_9BACT</name>
<keyword evidence="1" id="KW-1133">Transmembrane helix</keyword>
<evidence type="ECO:0000313" key="3">
    <source>
        <dbReference type="Proteomes" id="UP000016625"/>
    </source>
</evidence>
<comment type="caution">
    <text evidence="2">The sequence shown here is derived from an EMBL/GenBank/DDBJ whole genome shotgun (WGS) entry which is preliminary data.</text>
</comment>
<keyword evidence="1" id="KW-0472">Membrane</keyword>
<gene>
    <name evidence="2" type="ORF">UNSW2_537</name>
</gene>
<reference evidence="2 3" key="1">
    <citation type="journal article" date="2013" name="BMC Genomics">
        <title>Comparative genomics of Campylobacter concisus isolates reveals genetic diversity and provides insights into disease association.</title>
        <authorList>
            <person name="Deshpande N.P."/>
            <person name="Kaakoush N.O."/>
            <person name="Wilkins M.R."/>
            <person name="Mitchell H.M."/>
        </authorList>
    </citation>
    <scope>NUCLEOTIDE SEQUENCE [LARGE SCALE GENOMIC DNA]</scope>
    <source>
        <strain evidence="2 3">UNSW2</strain>
    </source>
</reference>
<dbReference type="AlphaFoldDB" id="U2GVV8"/>
<accession>U2GVV8</accession>
<dbReference type="Proteomes" id="UP000016625">
    <property type="component" value="Unassembled WGS sequence"/>
</dbReference>
<feature type="transmembrane region" description="Helical" evidence="1">
    <location>
        <begin position="20"/>
        <end position="44"/>
    </location>
</feature>
<organism evidence="2 3">
    <name type="scientific">Campylobacter concisus UNSW2</name>
    <dbReference type="NCBI Taxonomy" id="1242965"/>
    <lineage>
        <taxon>Bacteria</taxon>
        <taxon>Pseudomonadati</taxon>
        <taxon>Campylobacterota</taxon>
        <taxon>Epsilonproteobacteria</taxon>
        <taxon>Campylobacterales</taxon>
        <taxon>Campylobacteraceae</taxon>
        <taxon>Campylobacter</taxon>
    </lineage>
</organism>
<dbReference type="PATRIC" id="fig|1242965.3.peg.922"/>
<evidence type="ECO:0000313" key="2">
    <source>
        <dbReference type="EMBL" id="ERJ32219.1"/>
    </source>
</evidence>
<sequence>MVPAKGLASEINPKSKFNNLICKFICLCQMVLAKFSQIWVLAAINL</sequence>
<proteinExistence type="predicted"/>
<dbReference type="EMBL" id="ANNJ01000005">
    <property type="protein sequence ID" value="ERJ32219.1"/>
    <property type="molecule type" value="Genomic_DNA"/>
</dbReference>